<gene>
    <name evidence="2" type="ORF">DR864_13860</name>
</gene>
<dbReference type="RefSeq" id="WP_114067540.1">
    <property type="nucleotide sequence ID" value="NZ_CP030850.1"/>
</dbReference>
<dbReference type="Proteomes" id="UP000251993">
    <property type="component" value="Chromosome"/>
</dbReference>
<dbReference type="OrthoDB" id="958307at2"/>
<evidence type="ECO:0000313" key="3">
    <source>
        <dbReference type="Proteomes" id="UP000251993"/>
    </source>
</evidence>
<protein>
    <recommendedName>
        <fullName evidence="4">Outer membrane protein beta-barrel domain-containing protein</fullName>
    </recommendedName>
</protein>
<feature type="chain" id="PRO_5017038564" description="Outer membrane protein beta-barrel domain-containing protein" evidence="1">
    <location>
        <begin position="24"/>
        <end position="213"/>
    </location>
</feature>
<sequence>MKTVPSLICAFAGLLLTGTGSYAQVTDGFSFGLKAGANRMSTKIINRPSNYNGQLRGVGVSNGFQVGAWATLPVSRWLFIDTDLYFQQRENKYEDPSNSDIIFAYNTYRYAGVSGRVGFMYKGAFVSVGPEMNVLLATKTRAKNEAQGVEWGINARLGYQYRRVRIEAFYTKALTHYEQITFINQGDKLQHLFYGNTLGLSLGVRLFGGKERR</sequence>
<evidence type="ECO:0008006" key="4">
    <source>
        <dbReference type="Google" id="ProtNLM"/>
    </source>
</evidence>
<feature type="signal peptide" evidence="1">
    <location>
        <begin position="1"/>
        <end position="23"/>
    </location>
</feature>
<name>A0A344TJD7_9BACT</name>
<accession>A0A344TJD7</accession>
<dbReference type="KEGG" id="run:DR864_13860"/>
<keyword evidence="3" id="KW-1185">Reference proteome</keyword>
<evidence type="ECO:0000256" key="1">
    <source>
        <dbReference type="SAM" id="SignalP"/>
    </source>
</evidence>
<evidence type="ECO:0000313" key="2">
    <source>
        <dbReference type="EMBL" id="AXE18758.1"/>
    </source>
</evidence>
<proteinExistence type="predicted"/>
<organism evidence="2 3">
    <name type="scientific">Runella rosea</name>
    <dbReference type="NCBI Taxonomy" id="2259595"/>
    <lineage>
        <taxon>Bacteria</taxon>
        <taxon>Pseudomonadati</taxon>
        <taxon>Bacteroidota</taxon>
        <taxon>Cytophagia</taxon>
        <taxon>Cytophagales</taxon>
        <taxon>Spirosomataceae</taxon>
        <taxon>Runella</taxon>
    </lineage>
</organism>
<keyword evidence="1" id="KW-0732">Signal</keyword>
<dbReference type="EMBL" id="CP030850">
    <property type="protein sequence ID" value="AXE18758.1"/>
    <property type="molecule type" value="Genomic_DNA"/>
</dbReference>
<reference evidence="2 3" key="1">
    <citation type="submission" date="2018-07" db="EMBL/GenBank/DDBJ databases">
        <title>Genome sequencing of Runella.</title>
        <authorList>
            <person name="Baek M.-G."/>
            <person name="Yi H."/>
        </authorList>
    </citation>
    <scope>NUCLEOTIDE SEQUENCE [LARGE SCALE GENOMIC DNA]</scope>
    <source>
        <strain evidence="2 3">HYN0085</strain>
    </source>
</reference>
<dbReference type="AlphaFoldDB" id="A0A344TJD7"/>